<feature type="transmembrane region" description="Helical" evidence="1">
    <location>
        <begin position="285"/>
        <end position="307"/>
    </location>
</feature>
<proteinExistence type="predicted"/>
<feature type="transmembrane region" description="Helical" evidence="1">
    <location>
        <begin position="58"/>
        <end position="80"/>
    </location>
</feature>
<sequence length="308" mass="32415">MDLRWPLLALLLIALLPAAYWLLGRVRPTEPPPTGLPVAYAERLRTLPRFRELARQQLAWATFQIGAVGLVLLGTVWLAARPQTTEIVDKVARPGDLVLCLDLTAPQRAADIDLLAQARALVPHLGDARIGLQGFQATAADLLPLTDDHTGAVSVLHDTQTALGNLPAGGATSGATGDGLISCSQGFDKPARERGRAVVLLSADGTGNGSLHTLVEAAEYAEEHDVTVYSIPAGATAAARADLQTAAELTGGRLVTGRDALAQAWDLEQSRLDPPPTPTRRDGPLVPTLLTLFGVAGLLVAGLRGLFR</sequence>
<feature type="transmembrane region" description="Helical" evidence="1">
    <location>
        <begin position="6"/>
        <end position="23"/>
    </location>
</feature>
<protein>
    <recommendedName>
        <fullName evidence="4">VWA domain-containing protein</fullName>
    </recommendedName>
</protein>
<keyword evidence="1" id="KW-0812">Transmembrane</keyword>
<keyword evidence="3" id="KW-1185">Reference proteome</keyword>
<dbReference type="EMBL" id="QYRP01000002">
    <property type="protein sequence ID" value="RJS44913.1"/>
    <property type="molecule type" value="Genomic_DNA"/>
</dbReference>
<dbReference type="RefSeq" id="WP_120058781.1">
    <property type="nucleotide sequence ID" value="NZ_QYRP01000002.1"/>
</dbReference>
<dbReference type="AlphaFoldDB" id="A0A3A5H295"/>
<gene>
    <name evidence="2" type="ORF">D4739_00740</name>
</gene>
<evidence type="ECO:0000313" key="2">
    <source>
        <dbReference type="EMBL" id="RJS44913.1"/>
    </source>
</evidence>
<reference evidence="3" key="1">
    <citation type="submission" date="2018-09" db="EMBL/GenBank/DDBJ databases">
        <authorList>
            <person name="Zhu H."/>
        </authorList>
    </citation>
    <scope>NUCLEOTIDE SEQUENCE [LARGE SCALE GENOMIC DNA]</scope>
    <source>
        <strain evidence="3">K1W22B-1</strain>
    </source>
</reference>
<keyword evidence="1" id="KW-1133">Transmembrane helix</keyword>
<dbReference type="Gene3D" id="3.40.50.410">
    <property type="entry name" value="von Willebrand factor, type A domain"/>
    <property type="match status" value="1"/>
</dbReference>
<organism evidence="2 3">
    <name type="scientific">Nocardioides cavernaquae</name>
    <dbReference type="NCBI Taxonomy" id="2321396"/>
    <lineage>
        <taxon>Bacteria</taxon>
        <taxon>Bacillati</taxon>
        <taxon>Actinomycetota</taxon>
        <taxon>Actinomycetes</taxon>
        <taxon>Propionibacteriales</taxon>
        <taxon>Nocardioidaceae</taxon>
        <taxon>Nocardioides</taxon>
    </lineage>
</organism>
<dbReference type="Proteomes" id="UP000276542">
    <property type="component" value="Unassembled WGS sequence"/>
</dbReference>
<accession>A0A3A5H295</accession>
<dbReference type="SUPFAM" id="SSF53300">
    <property type="entry name" value="vWA-like"/>
    <property type="match status" value="1"/>
</dbReference>
<keyword evidence="1" id="KW-0472">Membrane</keyword>
<evidence type="ECO:0000256" key="1">
    <source>
        <dbReference type="SAM" id="Phobius"/>
    </source>
</evidence>
<dbReference type="OrthoDB" id="4623238at2"/>
<evidence type="ECO:0008006" key="4">
    <source>
        <dbReference type="Google" id="ProtNLM"/>
    </source>
</evidence>
<evidence type="ECO:0000313" key="3">
    <source>
        <dbReference type="Proteomes" id="UP000276542"/>
    </source>
</evidence>
<name>A0A3A5H295_9ACTN</name>
<dbReference type="InterPro" id="IPR036465">
    <property type="entry name" value="vWFA_dom_sf"/>
</dbReference>
<comment type="caution">
    <text evidence="2">The sequence shown here is derived from an EMBL/GenBank/DDBJ whole genome shotgun (WGS) entry which is preliminary data.</text>
</comment>